<gene>
    <name evidence="1" type="ORF">Tco_1005565</name>
</gene>
<dbReference type="Proteomes" id="UP001151760">
    <property type="component" value="Unassembled WGS sequence"/>
</dbReference>
<name>A0ABQ5FHJ8_9ASTR</name>
<evidence type="ECO:0000313" key="2">
    <source>
        <dbReference type="Proteomes" id="UP001151760"/>
    </source>
</evidence>
<accession>A0ABQ5FHJ8</accession>
<reference evidence="1" key="2">
    <citation type="submission" date="2022-01" db="EMBL/GenBank/DDBJ databases">
        <authorList>
            <person name="Yamashiro T."/>
            <person name="Shiraishi A."/>
            <person name="Satake H."/>
            <person name="Nakayama K."/>
        </authorList>
    </citation>
    <scope>NUCLEOTIDE SEQUENCE</scope>
</reference>
<sequence length="214" mass="24522">MKFLKKLQQLSINIPFIEALEQMPKYAKFMKDLLSKKRRMEETSRITLNERCSAIILNQIPLKVKDLGSFTIPCIIGNVGINKALVDLGANINLMSYSMFMRLDMEEDHKIPIILGPPFLATAHAMIDVFNKKISFKVRNETVTFDIEKAMKFSSPEDDTCLSIDMVDLAILDHAHEILPSNPLDSFLFEPIINYQEGKIINLWEDDNDEQINT</sequence>
<protein>
    <submittedName>
        <fullName evidence="1">Nucleotidyltransferase, ribonuclease H</fullName>
    </submittedName>
</protein>
<evidence type="ECO:0000313" key="1">
    <source>
        <dbReference type="EMBL" id="GJT62032.1"/>
    </source>
</evidence>
<dbReference type="PANTHER" id="PTHR33067">
    <property type="entry name" value="RNA-DIRECTED DNA POLYMERASE-RELATED"/>
    <property type="match status" value="1"/>
</dbReference>
<organism evidence="1 2">
    <name type="scientific">Tanacetum coccineum</name>
    <dbReference type="NCBI Taxonomy" id="301880"/>
    <lineage>
        <taxon>Eukaryota</taxon>
        <taxon>Viridiplantae</taxon>
        <taxon>Streptophyta</taxon>
        <taxon>Embryophyta</taxon>
        <taxon>Tracheophyta</taxon>
        <taxon>Spermatophyta</taxon>
        <taxon>Magnoliopsida</taxon>
        <taxon>eudicotyledons</taxon>
        <taxon>Gunneridae</taxon>
        <taxon>Pentapetalae</taxon>
        <taxon>asterids</taxon>
        <taxon>campanulids</taxon>
        <taxon>Asterales</taxon>
        <taxon>Asteraceae</taxon>
        <taxon>Asteroideae</taxon>
        <taxon>Anthemideae</taxon>
        <taxon>Anthemidinae</taxon>
        <taxon>Tanacetum</taxon>
    </lineage>
</organism>
<dbReference type="Gene3D" id="2.40.70.10">
    <property type="entry name" value="Acid Proteases"/>
    <property type="match status" value="1"/>
</dbReference>
<reference evidence="1" key="1">
    <citation type="journal article" date="2022" name="Int. J. Mol. Sci.">
        <title>Draft Genome of Tanacetum Coccineum: Genomic Comparison of Closely Related Tanacetum-Family Plants.</title>
        <authorList>
            <person name="Yamashiro T."/>
            <person name="Shiraishi A."/>
            <person name="Nakayama K."/>
            <person name="Satake H."/>
        </authorList>
    </citation>
    <scope>NUCLEOTIDE SEQUENCE</scope>
</reference>
<dbReference type="EMBL" id="BQNB010017339">
    <property type="protein sequence ID" value="GJT62032.1"/>
    <property type="molecule type" value="Genomic_DNA"/>
</dbReference>
<comment type="caution">
    <text evidence="1">The sequence shown here is derived from an EMBL/GenBank/DDBJ whole genome shotgun (WGS) entry which is preliminary data.</text>
</comment>
<proteinExistence type="predicted"/>
<keyword evidence="2" id="KW-1185">Reference proteome</keyword>
<dbReference type="PANTHER" id="PTHR33067:SF35">
    <property type="entry name" value="ASPARTIC PEPTIDASE DDI1-TYPE DOMAIN-CONTAINING PROTEIN"/>
    <property type="match status" value="1"/>
</dbReference>
<dbReference type="InterPro" id="IPR021109">
    <property type="entry name" value="Peptidase_aspartic_dom_sf"/>
</dbReference>